<evidence type="ECO:0000256" key="19">
    <source>
        <dbReference type="HAMAP-Rule" id="MF_00037"/>
    </source>
</evidence>
<evidence type="ECO:0000256" key="11">
    <source>
        <dbReference type="ARBA" id="ARBA00022857"/>
    </source>
</evidence>
<proteinExistence type="inferred from homology"/>
<reference evidence="21" key="1">
    <citation type="submission" date="2023-07" db="EMBL/GenBank/DDBJ databases">
        <title>Genomic Encyclopedia of Type Strains, Phase IV (KMG-IV): sequencing the most valuable type-strain genomes for metagenomic binning, comparative biology and taxonomic classification.</title>
        <authorList>
            <person name="Goeker M."/>
        </authorList>
    </citation>
    <scope>NUCLEOTIDE SEQUENCE</scope>
    <source>
        <strain evidence="21">DSM 24202</strain>
    </source>
</reference>
<dbReference type="PANTHER" id="PTHR21071:SF4">
    <property type="entry name" value="UDP-N-ACETYLENOLPYRUVOYLGLUCOSAMINE REDUCTASE"/>
    <property type="match status" value="1"/>
</dbReference>
<dbReference type="InterPro" id="IPR036635">
    <property type="entry name" value="MurB_C_sf"/>
</dbReference>
<dbReference type="GO" id="GO:0005829">
    <property type="term" value="C:cytosol"/>
    <property type="evidence" value="ECO:0007669"/>
    <property type="project" value="TreeGrafter"/>
</dbReference>
<dbReference type="Proteomes" id="UP001238163">
    <property type="component" value="Unassembled WGS sequence"/>
</dbReference>
<evidence type="ECO:0000256" key="12">
    <source>
        <dbReference type="ARBA" id="ARBA00022960"/>
    </source>
</evidence>
<evidence type="ECO:0000256" key="16">
    <source>
        <dbReference type="ARBA" id="ARBA00023316"/>
    </source>
</evidence>
<evidence type="ECO:0000256" key="2">
    <source>
        <dbReference type="ARBA" id="ARBA00003921"/>
    </source>
</evidence>
<keyword evidence="7 19" id="KW-0963">Cytoplasm</keyword>
<evidence type="ECO:0000256" key="15">
    <source>
        <dbReference type="ARBA" id="ARBA00023306"/>
    </source>
</evidence>
<dbReference type="GO" id="GO:0051301">
    <property type="term" value="P:cell division"/>
    <property type="evidence" value="ECO:0007669"/>
    <property type="project" value="UniProtKB-KW"/>
</dbReference>
<keyword evidence="15 19" id="KW-0131">Cell cycle</keyword>
<dbReference type="EC" id="1.3.1.98" evidence="5 19"/>
<name>A0AAE4AM31_9BACT</name>
<dbReference type="GO" id="GO:0008762">
    <property type="term" value="F:UDP-N-acetylmuramate dehydrogenase activity"/>
    <property type="evidence" value="ECO:0007669"/>
    <property type="project" value="UniProtKB-UniRule"/>
</dbReference>
<comment type="subcellular location">
    <subcellularLocation>
        <location evidence="3 19">Cytoplasm</location>
    </subcellularLocation>
</comment>
<keyword evidence="10 19" id="KW-0274">FAD</keyword>
<keyword evidence="13 19" id="KW-0573">Peptidoglycan synthesis</keyword>
<evidence type="ECO:0000256" key="8">
    <source>
        <dbReference type="ARBA" id="ARBA00022618"/>
    </source>
</evidence>
<accession>A0AAE4AM31</accession>
<dbReference type="Pfam" id="PF01565">
    <property type="entry name" value="FAD_binding_4"/>
    <property type="match status" value="1"/>
</dbReference>
<protein>
    <recommendedName>
        <fullName evidence="6 19">UDP-N-acetylenolpyruvoylglucosamine reductase</fullName>
        <ecNumber evidence="5 19">1.3.1.98</ecNumber>
    </recommendedName>
    <alternativeName>
        <fullName evidence="17 19">UDP-N-acetylmuramate dehydrogenase</fullName>
    </alternativeName>
</protein>
<evidence type="ECO:0000256" key="18">
    <source>
        <dbReference type="ARBA" id="ARBA00048914"/>
    </source>
</evidence>
<keyword evidence="9 19" id="KW-0285">Flavoprotein</keyword>
<evidence type="ECO:0000256" key="5">
    <source>
        <dbReference type="ARBA" id="ARBA00012518"/>
    </source>
</evidence>
<comment type="cofactor">
    <cofactor evidence="1 19">
        <name>FAD</name>
        <dbReference type="ChEBI" id="CHEBI:57692"/>
    </cofactor>
</comment>
<evidence type="ECO:0000256" key="17">
    <source>
        <dbReference type="ARBA" id="ARBA00031026"/>
    </source>
</evidence>
<evidence type="ECO:0000256" key="14">
    <source>
        <dbReference type="ARBA" id="ARBA00023002"/>
    </source>
</evidence>
<dbReference type="InterPro" id="IPR016169">
    <property type="entry name" value="FAD-bd_PCMH_sub2"/>
</dbReference>
<dbReference type="InterPro" id="IPR003170">
    <property type="entry name" value="MurB"/>
</dbReference>
<dbReference type="RefSeq" id="WP_307259113.1">
    <property type="nucleotide sequence ID" value="NZ_JAUSVL010000001.1"/>
</dbReference>
<dbReference type="Pfam" id="PF02873">
    <property type="entry name" value="MurB_C"/>
    <property type="match status" value="1"/>
</dbReference>
<evidence type="ECO:0000256" key="3">
    <source>
        <dbReference type="ARBA" id="ARBA00004496"/>
    </source>
</evidence>
<evidence type="ECO:0000256" key="6">
    <source>
        <dbReference type="ARBA" id="ARBA00015188"/>
    </source>
</evidence>
<dbReference type="GO" id="GO:0071555">
    <property type="term" value="P:cell wall organization"/>
    <property type="evidence" value="ECO:0007669"/>
    <property type="project" value="UniProtKB-KW"/>
</dbReference>
<comment type="function">
    <text evidence="2 19">Cell wall formation.</text>
</comment>
<dbReference type="GO" id="GO:0008360">
    <property type="term" value="P:regulation of cell shape"/>
    <property type="evidence" value="ECO:0007669"/>
    <property type="project" value="UniProtKB-KW"/>
</dbReference>
<dbReference type="Gene3D" id="3.30.465.10">
    <property type="match status" value="1"/>
</dbReference>
<feature type="active site" evidence="19">
    <location>
        <position position="185"/>
    </location>
</feature>
<dbReference type="HAMAP" id="MF_00037">
    <property type="entry name" value="MurB"/>
    <property type="match status" value="1"/>
</dbReference>
<evidence type="ECO:0000259" key="20">
    <source>
        <dbReference type="PROSITE" id="PS51387"/>
    </source>
</evidence>
<sequence length="310" mass="32201">MTAATQTALLDSLAATGLPVDTIARRRWADCCSLKAGLGHVVILTPRNATELTQSLSACRSIGVATAILGAGSNAVGSDDDDPAAIIIRLAKNGHFADIAPLGDGRYRVGAAALLGPALAALARLGAGGFAGLSGIPGGIGGAAAMNAGANGQDFGQAVVAMEGIDRRDGTPQVLPCRPDEWSYRHSPRPDWLIVTSVTLSLQPVNPAAEIALIHAERQRRQRVTPPGASAGSVFLNPTPELSAGKLIESAGCKGWSRGAFAVSEQHANWIVNASRQPGSAQDCQTLIDAVKKKVQAVHDLDLHTEWRFF</sequence>
<comment type="caution">
    <text evidence="21">The sequence shown here is derived from an EMBL/GenBank/DDBJ whole genome shotgun (WGS) entry which is preliminary data.</text>
</comment>
<keyword evidence="22" id="KW-1185">Reference proteome</keyword>
<organism evidence="21 22">
    <name type="scientific">Oligosphaera ethanolica</name>
    <dbReference type="NCBI Taxonomy" id="760260"/>
    <lineage>
        <taxon>Bacteria</taxon>
        <taxon>Pseudomonadati</taxon>
        <taxon>Lentisphaerota</taxon>
        <taxon>Oligosphaeria</taxon>
        <taxon>Oligosphaerales</taxon>
        <taxon>Oligosphaeraceae</taxon>
        <taxon>Oligosphaera</taxon>
    </lineage>
</organism>
<dbReference type="InterPro" id="IPR036318">
    <property type="entry name" value="FAD-bd_PCMH-like_sf"/>
</dbReference>
<gene>
    <name evidence="19" type="primary">murB</name>
    <name evidence="21" type="ORF">J3R75_000057</name>
</gene>
<evidence type="ECO:0000256" key="7">
    <source>
        <dbReference type="ARBA" id="ARBA00022490"/>
    </source>
</evidence>
<keyword evidence="14 19" id="KW-0560">Oxidoreductase</keyword>
<evidence type="ECO:0000313" key="21">
    <source>
        <dbReference type="EMBL" id="MDQ0287950.1"/>
    </source>
</evidence>
<comment type="pathway">
    <text evidence="4 19">Cell wall biogenesis; peptidoglycan biosynthesis.</text>
</comment>
<dbReference type="GO" id="GO:0071949">
    <property type="term" value="F:FAD binding"/>
    <property type="evidence" value="ECO:0007669"/>
    <property type="project" value="InterPro"/>
</dbReference>
<dbReference type="InterPro" id="IPR011601">
    <property type="entry name" value="MurB_C"/>
</dbReference>
<feature type="active site" evidence="19">
    <location>
        <position position="306"/>
    </location>
</feature>
<dbReference type="SUPFAM" id="SSF56194">
    <property type="entry name" value="Uridine diphospho-N-Acetylenolpyruvylglucosamine reductase, MurB, C-terminal domain"/>
    <property type="match status" value="1"/>
</dbReference>
<evidence type="ECO:0000256" key="13">
    <source>
        <dbReference type="ARBA" id="ARBA00022984"/>
    </source>
</evidence>
<feature type="active site" description="Proton donor" evidence="19">
    <location>
        <position position="233"/>
    </location>
</feature>
<evidence type="ECO:0000256" key="9">
    <source>
        <dbReference type="ARBA" id="ARBA00022630"/>
    </source>
</evidence>
<evidence type="ECO:0000256" key="1">
    <source>
        <dbReference type="ARBA" id="ARBA00001974"/>
    </source>
</evidence>
<dbReference type="InterPro" id="IPR006094">
    <property type="entry name" value="Oxid_FAD_bind_N"/>
</dbReference>
<comment type="catalytic activity">
    <reaction evidence="18 19">
        <text>UDP-N-acetyl-alpha-D-muramate + NADP(+) = UDP-N-acetyl-3-O-(1-carboxyvinyl)-alpha-D-glucosamine + NADPH + H(+)</text>
        <dbReference type="Rhea" id="RHEA:12248"/>
        <dbReference type="ChEBI" id="CHEBI:15378"/>
        <dbReference type="ChEBI" id="CHEBI:57783"/>
        <dbReference type="ChEBI" id="CHEBI:58349"/>
        <dbReference type="ChEBI" id="CHEBI:68483"/>
        <dbReference type="ChEBI" id="CHEBI:70757"/>
        <dbReference type="EC" id="1.3.1.98"/>
    </reaction>
</comment>
<dbReference type="PROSITE" id="PS51387">
    <property type="entry name" value="FAD_PCMH"/>
    <property type="match status" value="1"/>
</dbReference>
<dbReference type="GO" id="GO:0009252">
    <property type="term" value="P:peptidoglycan biosynthetic process"/>
    <property type="evidence" value="ECO:0007669"/>
    <property type="project" value="UniProtKB-UniRule"/>
</dbReference>
<dbReference type="EMBL" id="JAUSVL010000001">
    <property type="protein sequence ID" value="MDQ0287950.1"/>
    <property type="molecule type" value="Genomic_DNA"/>
</dbReference>
<dbReference type="InterPro" id="IPR016166">
    <property type="entry name" value="FAD-bd_PCMH"/>
</dbReference>
<keyword evidence="12 19" id="KW-0133">Cell shape</keyword>
<feature type="domain" description="FAD-binding PCMH-type" evidence="20">
    <location>
        <begin position="35"/>
        <end position="205"/>
    </location>
</feature>
<dbReference type="Gene3D" id="3.90.78.10">
    <property type="entry name" value="UDP-N-acetylenolpyruvoylglucosamine reductase, C-terminal domain"/>
    <property type="match status" value="1"/>
</dbReference>
<dbReference type="AlphaFoldDB" id="A0AAE4AM31"/>
<comment type="similarity">
    <text evidence="19">Belongs to the MurB family.</text>
</comment>
<keyword evidence="11 19" id="KW-0521">NADP</keyword>
<evidence type="ECO:0000256" key="10">
    <source>
        <dbReference type="ARBA" id="ARBA00022827"/>
    </source>
</evidence>
<keyword evidence="8 19" id="KW-0132">Cell division</keyword>
<evidence type="ECO:0000256" key="4">
    <source>
        <dbReference type="ARBA" id="ARBA00004752"/>
    </source>
</evidence>
<evidence type="ECO:0000313" key="22">
    <source>
        <dbReference type="Proteomes" id="UP001238163"/>
    </source>
</evidence>
<dbReference type="SUPFAM" id="SSF56176">
    <property type="entry name" value="FAD-binding/transporter-associated domain-like"/>
    <property type="match status" value="1"/>
</dbReference>
<dbReference type="PANTHER" id="PTHR21071">
    <property type="entry name" value="UDP-N-ACETYLENOLPYRUVOYLGLUCOSAMINE REDUCTASE"/>
    <property type="match status" value="1"/>
</dbReference>
<keyword evidence="16 19" id="KW-0961">Cell wall biogenesis/degradation</keyword>